<dbReference type="PROSITE" id="PS50987">
    <property type="entry name" value="HTH_ARSR_2"/>
    <property type="match status" value="1"/>
</dbReference>
<dbReference type="Pfam" id="PF01022">
    <property type="entry name" value="HTH_5"/>
    <property type="match status" value="1"/>
</dbReference>
<dbReference type="AlphaFoldDB" id="A0A437QWD4"/>
<name>A0A437QWD4_9PROT</name>
<comment type="caution">
    <text evidence="2">The sequence shown here is derived from an EMBL/GenBank/DDBJ whole genome shotgun (WGS) entry which is preliminary data.</text>
</comment>
<dbReference type="InterPro" id="IPR001845">
    <property type="entry name" value="HTH_ArsR_DNA-bd_dom"/>
</dbReference>
<dbReference type="GO" id="GO:0003700">
    <property type="term" value="F:DNA-binding transcription factor activity"/>
    <property type="evidence" value="ECO:0007669"/>
    <property type="project" value="InterPro"/>
</dbReference>
<feature type="domain" description="HTH arsR-type" evidence="1">
    <location>
        <begin position="32"/>
        <end position="137"/>
    </location>
</feature>
<keyword evidence="2" id="KW-0489">Methyltransferase</keyword>
<proteinExistence type="predicted"/>
<evidence type="ECO:0000313" key="3">
    <source>
        <dbReference type="Proteomes" id="UP000287447"/>
    </source>
</evidence>
<organism evidence="2 3">
    <name type="scientific">Hwanghaeella grinnelliae</name>
    <dbReference type="NCBI Taxonomy" id="2500179"/>
    <lineage>
        <taxon>Bacteria</taxon>
        <taxon>Pseudomonadati</taxon>
        <taxon>Pseudomonadota</taxon>
        <taxon>Alphaproteobacteria</taxon>
        <taxon>Rhodospirillales</taxon>
        <taxon>Rhodospirillaceae</taxon>
        <taxon>Hwanghaeella</taxon>
    </lineage>
</organism>
<dbReference type="GO" id="GO:0008168">
    <property type="term" value="F:methyltransferase activity"/>
    <property type="evidence" value="ECO:0007669"/>
    <property type="project" value="UniProtKB-KW"/>
</dbReference>
<dbReference type="Gene3D" id="1.10.10.10">
    <property type="entry name" value="Winged helix-like DNA-binding domain superfamily/Winged helix DNA-binding domain"/>
    <property type="match status" value="1"/>
</dbReference>
<dbReference type="Gene3D" id="3.40.50.150">
    <property type="entry name" value="Vaccinia Virus protein VP39"/>
    <property type="match status" value="1"/>
</dbReference>
<dbReference type="GO" id="GO:0032259">
    <property type="term" value="P:methylation"/>
    <property type="evidence" value="ECO:0007669"/>
    <property type="project" value="UniProtKB-KW"/>
</dbReference>
<dbReference type="PANTHER" id="PTHR43861:SF1">
    <property type="entry name" value="TRANS-ACONITATE 2-METHYLTRANSFERASE"/>
    <property type="match status" value="1"/>
</dbReference>
<evidence type="ECO:0000313" key="2">
    <source>
        <dbReference type="EMBL" id="RVU38844.1"/>
    </source>
</evidence>
<dbReference type="SUPFAM" id="SSF46785">
    <property type="entry name" value="Winged helix' DNA-binding domain"/>
    <property type="match status" value="1"/>
</dbReference>
<dbReference type="InterPro" id="IPR011991">
    <property type="entry name" value="ArsR-like_HTH"/>
</dbReference>
<gene>
    <name evidence="2" type="ORF">EOI86_06145</name>
</gene>
<accession>A0A437QWD4</accession>
<reference evidence="3" key="1">
    <citation type="submission" date="2019-01" db="EMBL/GenBank/DDBJ databases">
        <title>Gri0909 isolated from a small marine red alga.</title>
        <authorList>
            <person name="Kim J."/>
            <person name="Jeong S.E."/>
            <person name="Jeon C.O."/>
        </authorList>
    </citation>
    <scope>NUCLEOTIDE SEQUENCE [LARGE SCALE GENOMIC DNA]</scope>
    <source>
        <strain evidence="3">Gri0909</strain>
    </source>
</reference>
<dbReference type="InterPro" id="IPR036388">
    <property type="entry name" value="WH-like_DNA-bd_sf"/>
</dbReference>
<dbReference type="InterPro" id="IPR029063">
    <property type="entry name" value="SAM-dependent_MTases_sf"/>
</dbReference>
<protein>
    <submittedName>
        <fullName evidence="2">Methyltransferase domain-containing protein</fullName>
    </submittedName>
</protein>
<evidence type="ECO:0000259" key="1">
    <source>
        <dbReference type="PROSITE" id="PS50987"/>
    </source>
</evidence>
<dbReference type="PRINTS" id="PR00778">
    <property type="entry name" value="HTHARSR"/>
</dbReference>
<dbReference type="InterPro" id="IPR036390">
    <property type="entry name" value="WH_DNA-bd_sf"/>
</dbReference>
<dbReference type="CDD" id="cd02440">
    <property type="entry name" value="AdoMet_MTases"/>
    <property type="match status" value="1"/>
</dbReference>
<dbReference type="EMBL" id="SADE01000001">
    <property type="protein sequence ID" value="RVU38844.1"/>
    <property type="molecule type" value="Genomic_DNA"/>
</dbReference>
<dbReference type="Pfam" id="PF13847">
    <property type="entry name" value="Methyltransf_31"/>
    <property type="match status" value="1"/>
</dbReference>
<dbReference type="SMART" id="SM00418">
    <property type="entry name" value="HTH_ARSR"/>
    <property type="match status" value="1"/>
</dbReference>
<dbReference type="InterPro" id="IPR025714">
    <property type="entry name" value="Methyltranfer_dom"/>
</dbReference>
<dbReference type="SUPFAM" id="SSF53335">
    <property type="entry name" value="S-adenosyl-L-methionine-dependent methyltransferases"/>
    <property type="match status" value="1"/>
</dbReference>
<keyword evidence="3" id="KW-1185">Reference proteome</keyword>
<dbReference type="PANTHER" id="PTHR43861">
    <property type="entry name" value="TRANS-ACONITATE 2-METHYLTRANSFERASE-RELATED"/>
    <property type="match status" value="1"/>
</dbReference>
<dbReference type="CDD" id="cd00090">
    <property type="entry name" value="HTH_ARSR"/>
    <property type="match status" value="1"/>
</dbReference>
<dbReference type="NCBIfam" id="NF033788">
    <property type="entry name" value="HTH_metalloreg"/>
    <property type="match status" value="1"/>
</dbReference>
<keyword evidence="2" id="KW-0808">Transferase</keyword>
<sequence length="354" mass="39672">MAIECGRKRLALSRKTPGPTNRTGENRGRHQSWVVVVDLLLQALRAAGEQTRLRILALCAQHELSVTDLIQVLGQTQSRVSRHLKILVEAGLLERYQEGQWARYRLAGQGSAIPGQDSNKAGISLARYILQNIDMMSPVFRRDHEILTRRMDARQQRIQQFFRENAPKWEEMRAELVNQSAIDAHIRDVLLAKPVKHLLDVGTGTGKALLELGPSIGAGIGIDNSFAMLDIARNNIEESNLNNCQVRHADMTQMPYEAETFDTALVHMVLHYSETPALVITEIARVLTKGGRVLIIDLVRHDNTEIRTALQHLWPGFDKEEMQDWLTQAGLTVEDTTELNGGKLKVFATLAVKG</sequence>
<dbReference type="Proteomes" id="UP000287447">
    <property type="component" value="Unassembled WGS sequence"/>
</dbReference>